<dbReference type="Gene3D" id="3.90.180.10">
    <property type="entry name" value="Medium-chain alcohol dehydrogenases, catalytic domain"/>
    <property type="match status" value="1"/>
</dbReference>
<protein>
    <submittedName>
        <fullName evidence="3">NADP-dependent oxidoreductase</fullName>
    </submittedName>
</protein>
<evidence type="ECO:0000259" key="2">
    <source>
        <dbReference type="SMART" id="SM00829"/>
    </source>
</evidence>
<dbReference type="InterPro" id="IPR045010">
    <property type="entry name" value="MDR_fam"/>
</dbReference>
<dbReference type="Pfam" id="PF16884">
    <property type="entry name" value="ADH_N_2"/>
    <property type="match status" value="1"/>
</dbReference>
<keyword evidence="1" id="KW-0560">Oxidoreductase</keyword>
<dbReference type="Gene3D" id="3.40.50.720">
    <property type="entry name" value="NAD(P)-binding Rossmann-like Domain"/>
    <property type="match status" value="1"/>
</dbReference>
<proteinExistence type="predicted"/>
<dbReference type="Proteomes" id="UP001271723">
    <property type="component" value="Unassembled WGS sequence"/>
</dbReference>
<evidence type="ECO:0000313" key="3">
    <source>
        <dbReference type="EMBL" id="MDX2910213.1"/>
    </source>
</evidence>
<dbReference type="InterPro" id="IPR041694">
    <property type="entry name" value="ADH_N_2"/>
</dbReference>
<name>A0ABU4L3C0_9ACTN</name>
<dbReference type="InterPro" id="IPR036291">
    <property type="entry name" value="NAD(P)-bd_dom_sf"/>
</dbReference>
<sequence length="378" mass="39941">MIQVQFMDEMRTGAGAGRPSPADVMVVGREVRPVAYPRGEVRASDFRVVEAGVRRPRPGEVLVRNTWTSVDAALRLRLRERAPEGYFPAFPLGEPMDGIMTVGEVVESRAEGFAPGDTVSHASGWRDYAVVEAGSRALGGVGTLTRLDVRGTPPQAHLGVLGATGLTAYAGLFRVAELRGGDVVWVSAAAGAVGSLVAQLAKLHGHRVIGSAGSAEKVRYLREDLGLDAAFDHRDGPLPSLLREAAPDGIDVYFDNVGGDHLEAALGALRKSGRVAICGMISQYAARGPSHGPDNLMLTVTKNLTLRGFRGSEHASLLPEVRSRLGGWVREGRLRYRETVVDGLAQAPAALAALLRGDNTGKTLVRIDGVAHGESPGG</sequence>
<feature type="domain" description="Enoyl reductase (ER)" evidence="2">
    <location>
        <begin position="39"/>
        <end position="365"/>
    </location>
</feature>
<accession>A0ABU4L3C0</accession>
<dbReference type="InterPro" id="IPR013149">
    <property type="entry name" value="ADH-like_C"/>
</dbReference>
<evidence type="ECO:0000313" key="4">
    <source>
        <dbReference type="Proteomes" id="UP001271723"/>
    </source>
</evidence>
<dbReference type="RefSeq" id="WP_256965712.1">
    <property type="nucleotide sequence ID" value="NZ_JARAVY010000005.1"/>
</dbReference>
<dbReference type="PANTHER" id="PTHR43205:SF7">
    <property type="entry name" value="PROSTAGLANDIN REDUCTASE 1"/>
    <property type="match status" value="1"/>
</dbReference>
<dbReference type="InterPro" id="IPR020843">
    <property type="entry name" value="ER"/>
</dbReference>
<gene>
    <name evidence="3" type="ORF">PV517_16050</name>
</gene>
<dbReference type="EMBL" id="JARAVY010000005">
    <property type="protein sequence ID" value="MDX2910213.1"/>
    <property type="molecule type" value="Genomic_DNA"/>
</dbReference>
<reference evidence="3 4" key="1">
    <citation type="journal article" date="2023" name="Microb. Genom.">
        <title>Mesoterricola silvestris gen. nov., sp. nov., Mesoterricola sediminis sp. nov., Geothrix oryzae sp. nov., Geothrix edaphica sp. nov., Geothrix rubra sp. nov., and Geothrix limicola sp. nov., six novel members of Acidobacteriota isolated from soils.</title>
        <authorList>
            <person name="Weisberg A.J."/>
            <person name="Pearce E."/>
            <person name="Kramer C.G."/>
            <person name="Chang J.H."/>
            <person name="Clarke C.R."/>
        </authorList>
    </citation>
    <scope>NUCLEOTIDE SEQUENCE [LARGE SCALE GENOMIC DNA]</scope>
    <source>
        <strain evidence="3 4">NRRL_B-2795</strain>
    </source>
</reference>
<evidence type="ECO:0000256" key="1">
    <source>
        <dbReference type="ARBA" id="ARBA00023002"/>
    </source>
</evidence>
<keyword evidence="4" id="KW-1185">Reference proteome</keyword>
<dbReference type="SMART" id="SM00829">
    <property type="entry name" value="PKS_ER"/>
    <property type="match status" value="1"/>
</dbReference>
<dbReference type="SUPFAM" id="SSF50129">
    <property type="entry name" value="GroES-like"/>
    <property type="match status" value="1"/>
</dbReference>
<organism evidence="3 4">
    <name type="scientific">Streptomyces griseiscabiei</name>
    <dbReference type="NCBI Taxonomy" id="2993540"/>
    <lineage>
        <taxon>Bacteria</taxon>
        <taxon>Bacillati</taxon>
        <taxon>Actinomycetota</taxon>
        <taxon>Actinomycetes</taxon>
        <taxon>Kitasatosporales</taxon>
        <taxon>Streptomycetaceae</taxon>
        <taxon>Streptomyces</taxon>
    </lineage>
</organism>
<dbReference type="CDD" id="cd05288">
    <property type="entry name" value="PGDH"/>
    <property type="match status" value="1"/>
</dbReference>
<dbReference type="Pfam" id="PF00107">
    <property type="entry name" value="ADH_zinc_N"/>
    <property type="match status" value="1"/>
</dbReference>
<dbReference type="InterPro" id="IPR011032">
    <property type="entry name" value="GroES-like_sf"/>
</dbReference>
<dbReference type="SUPFAM" id="SSF51735">
    <property type="entry name" value="NAD(P)-binding Rossmann-fold domains"/>
    <property type="match status" value="1"/>
</dbReference>
<comment type="caution">
    <text evidence="3">The sequence shown here is derived from an EMBL/GenBank/DDBJ whole genome shotgun (WGS) entry which is preliminary data.</text>
</comment>
<dbReference type="PANTHER" id="PTHR43205">
    <property type="entry name" value="PROSTAGLANDIN REDUCTASE"/>
    <property type="match status" value="1"/>
</dbReference>